<keyword evidence="3" id="KW-1185">Reference proteome</keyword>
<sequence length="155" mass="17299">MLLTRPSLSLSSSLPLQGDHAEDLEDSPPNSPNHSTLKVWTIYFSFSLRLSLSLSLLSPPTQTFLCLLHRHPLLQLGITPPNPPNTNQLVSLFFRQANSQHLLYPSLSLSLSFSLSIALLLTLANTPPLHLPPRNALSNSLLHRFLFVLFFNCHI</sequence>
<organism evidence="2 3">
    <name type="scientific">Ilex paraguariensis</name>
    <name type="common">yerba mate</name>
    <dbReference type="NCBI Taxonomy" id="185542"/>
    <lineage>
        <taxon>Eukaryota</taxon>
        <taxon>Viridiplantae</taxon>
        <taxon>Streptophyta</taxon>
        <taxon>Embryophyta</taxon>
        <taxon>Tracheophyta</taxon>
        <taxon>Spermatophyta</taxon>
        <taxon>Magnoliopsida</taxon>
        <taxon>eudicotyledons</taxon>
        <taxon>Gunneridae</taxon>
        <taxon>Pentapetalae</taxon>
        <taxon>asterids</taxon>
        <taxon>campanulids</taxon>
        <taxon>Aquifoliales</taxon>
        <taxon>Aquifoliaceae</taxon>
        <taxon>Ilex</taxon>
    </lineage>
</organism>
<dbReference type="AlphaFoldDB" id="A0ABC8SUW0"/>
<feature type="region of interest" description="Disordered" evidence="1">
    <location>
        <begin position="1"/>
        <end position="32"/>
    </location>
</feature>
<evidence type="ECO:0000256" key="1">
    <source>
        <dbReference type="SAM" id="MobiDB-lite"/>
    </source>
</evidence>
<feature type="compositionally biased region" description="Low complexity" evidence="1">
    <location>
        <begin position="1"/>
        <end position="16"/>
    </location>
</feature>
<protein>
    <submittedName>
        <fullName evidence="2">Uncharacterized protein</fullName>
    </submittedName>
</protein>
<gene>
    <name evidence="2" type="ORF">ILEXP_LOCUS27672</name>
</gene>
<dbReference type="EMBL" id="CAUOFW020003281">
    <property type="protein sequence ID" value="CAK9158994.1"/>
    <property type="molecule type" value="Genomic_DNA"/>
</dbReference>
<dbReference type="Proteomes" id="UP001642360">
    <property type="component" value="Unassembled WGS sequence"/>
</dbReference>
<proteinExistence type="predicted"/>
<comment type="caution">
    <text evidence="2">The sequence shown here is derived from an EMBL/GenBank/DDBJ whole genome shotgun (WGS) entry which is preliminary data.</text>
</comment>
<reference evidence="2 3" key="1">
    <citation type="submission" date="2024-02" db="EMBL/GenBank/DDBJ databases">
        <authorList>
            <person name="Vignale AGUSTIN F."/>
            <person name="Sosa J E."/>
            <person name="Modenutti C."/>
        </authorList>
    </citation>
    <scope>NUCLEOTIDE SEQUENCE [LARGE SCALE GENOMIC DNA]</scope>
</reference>
<evidence type="ECO:0000313" key="2">
    <source>
        <dbReference type="EMBL" id="CAK9158994.1"/>
    </source>
</evidence>
<accession>A0ABC8SUW0</accession>
<name>A0ABC8SUW0_9AQUA</name>
<evidence type="ECO:0000313" key="3">
    <source>
        <dbReference type="Proteomes" id="UP001642360"/>
    </source>
</evidence>